<keyword evidence="1" id="KW-0479">Metal-binding</keyword>
<feature type="compositionally biased region" description="Basic residues" evidence="5">
    <location>
        <begin position="24"/>
        <end position="33"/>
    </location>
</feature>
<dbReference type="RefSeq" id="XP_016259815.1">
    <property type="nucleotide sequence ID" value="XM_016409507.1"/>
</dbReference>
<evidence type="ECO:0008006" key="8">
    <source>
        <dbReference type="Google" id="ProtNLM"/>
    </source>
</evidence>
<feature type="compositionally biased region" description="Polar residues" evidence="5">
    <location>
        <begin position="156"/>
        <end position="172"/>
    </location>
</feature>
<keyword evidence="7" id="KW-1185">Reference proteome</keyword>
<feature type="region of interest" description="Disordered" evidence="5">
    <location>
        <begin position="1"/>
        <end position="34"/>
    </location>
</feature>
<dbReference type="OrthoDB" id="336088at2759"/>
<reference evidence="6 7" key="1">
    <citation type="submission" date="2015-01" db="EMBL/GenBank/DDBJ databases">
        <title>The Genome Sequence of Exophiala oligosperma CBS72588.</title>
        <authorList>
            <consortium name="The Broad Institute Genomics Platform"/>
            <person name="Cuomo C."/>
            <person name="de Hoog S."/>
            <person name="Gorbushina A."/>
            <person name="Stielow B."/>
            <person name="Teixiera M."/>
            <person name="Abouelleil A."/>
            <person name="Chapman S.B."/>
            <person name="Priest M."/>
            <person name="Young S.K."/>
            <person name="Wortman J."/>
            <person name="Nusbaum C."/>
            <person name="Birren B."/>
        </authorList>
    </citation>
    <scope>NUCLEOTIDE SEQUENCE [LARGE SCALE GENOMIC DNA]</scope>
    <source>
        <strain evidence="6 7">CBS 72588</strain>
    </source>
</reference>
<dbReference type="Gene3D" id="3.30.40.10">
    <property type="entry name" value="Zinc/RING finger domain, C3HC4 (zinc finger)"/>
    <property type="match status" value="1"/>
</dbReference>
<evidence type="ECO:0000256" key="3">
    <source>
        <dbReference type="ARBA" id="ARBA00022833"/>
    </source>
</evidence>
<evidence type="ECO:0000256" key="5">
    <source>
        <dbReference type="SAM" id="MobiDB-lite"/>
    </source>
</evidence>
<accession>A0A0D2DVS6</accession>
<sequence>MESESLSPQGRKRKQLDTPAKSNPKSKRRPQRQRRFDFDVQVEDYKIWRRQGAWHDPVCLECCKPDDLILCQTCKRAYHQNCMPKTSSFCSRTRKLYCVVCVELSWDVSPPDVSASATPEPEPAADSDYLRLQTRHGGILNSSEDIARPTVGYGSTAHQRQVPDTTHNPSSDTRTPAPTPAAIAANDRVRQNADEPLEYTQSPERTAPSQNMALSTNDDDLWSLYKGTRDYSKRRSRFATLPTKIDESLSTLYQELATSTFLRQKLSELEAKVRALEQEKQMQKNQIILLEQSRTGTFMSDQELAEMRALISQGQSASTRLEELSNKYEALQAEFQRQGADLLAKDEALSEWKGKLKAMLGE</sequence>
<dbReference type="HOGENOM" id="CLU_050273_0_0_1"/>
<keyword evidence="4" id="KW-0175">Coiled coil</keyword>
<keyword evidence="3" id="KW-0862">Zinc</keyword>
<dbReference type="Proteomes" id="UP000053342">
    <property type="component" value="Unassembled WGS sequence"/>
</dbReference>
<dbReference type="InterPro" id="IPR013083">
    <property type="entry name" value="Znf_RING/FYVE/PHD"/>
</dbReference>
<evidence type="ECO:0000313" key="6">
    <source>
        <dbReference type="EMBL" id="KIW39599.1"/>
    </source>
</evidence>
<keyword evidence="2" id="KW-0863">Zinc-finger</keyword>
<evidence type="ECO:0000313" key="7">
    <source>
        <dbReference type="Proteomes" id="UP000053342"/>
    </source>
</evidence>
<feature type="coiled-coil region" evidence="4">
    <location>
        <begin position="259"/>
        <end position="341"/>
    </location>
</feature>
<name>A0A0D2DVS6_9EURO</name>
<organism evidence="6 7">
    <name type="scientific">Exophiala oligosperma</name>
    <dbReference type="NCBI Taxonomy" id="215243"/>
    <lineage>
        <taxon>Eukaryota</taxon>
        <taxon>Fungi</taxon>
        <taxon>Dikarya</taxon>
        <taxon>Ascomycota</taxon>
        <taxon>Pezizomycotina</taxon>
        <taxon>Eurotiomycetes</taxon>
        <taxon>Chaetothyriomycetidae</taxon>
        <taxon>Chaetothyriales</taxon>
        <taxon>Herpotrichiellaceae</taxon>
        <taxon>Exophiala</taxon>
    </lineage>
</organism>
<gene>
    <name evidence="6" type="ORF">PV06_08198</name>
</gene>
<dbReference type="EMBL" id="KN847339">
    <property type="protein sequence ID" value="KIW39599.1"/>
    <property type="molecule type" value="Genomic_DNA"/>
</dbReference>
<dbReference type="EMBL" id="KN847339">
    <property type="protein sequence ID" value="KIW39600.1"/>
    <property type="molecule type" value="Genomic_DNA"/>
</dbReference>
<dbReference type="GO" id="GO:0008270">
    <property type="term" value="F:zinc ion binding"/>
    <property type="evidence" value="ECO:0007669"/>
    <property type="project" value="UniProtKB-KW"/>
</dbReference>
<evidence type="ECO:0000256" key="1">
    <source>
        <dbReference type="ARBA" id="ARBA00022723"/>
    </source>
</evidence>
<evidence type="ECO:0000256" key="4">
    <source>
        <dbReference type="SAM" id="Coils"/>
    </source>
</evidence>
<dbReference type="RefSeq" id="XP_016259816.1">
    <property type="nucleotide sequence ID" value="XM_016409508.1"/>
</dbReference>
<protein>
    <recommendedName>
        <fullName evidence="8">Zinc finger PHD-type domain-containing protein</fullName>
    </recommendedName>
</protein>
<proteinExistence type="predicted"/>
<dbReference type="GeneID" id="27360272"/>
<evidence type="ECO:0000256" key="2">
    <source>
        <dbReference type="ARBA" id="ARBA00022771"/>
    </source>
</evidence>
<feature type="region of interest" description="Disordered" evidence="5">
    <location>
        <begin position="140"/>
        <end position="179"/>
    </location>
</feature>
<dbReference type="InterPro" id="IPR019786">
    <property type="entry name" value="Zinc_finger_PHD-type_CS"/>
</dbReference>
<dbReference type="PROSITE" id="PS01359">
    <property type="entry name" value="ZF_PHD_1"/>
    <property type="match status" value="1"/>
</dbReference>
<dbReference type="AlphaFoldDB" id="A0A0D2DVS6"/>
<dbReference type="VEuPathDB" id="FungiDB:PV06_08198"/>
<dbReference type="SUPFAM" id="SSF57903">
    <property type="entry name" value="FYVE/PHD zinc finger"/>
    <property type="match status" value="1"/>
</dbReference>
<dbReference type="InterPro" id="IPR011011">
    <property type="entry name" value="Znf_FYVE_PHD"/>
</dbReference>